<organism evidence="1 2">
    <name type="scientific">Hypoxylon rubiginosum</name>
    <dbReference type="NCBI Taxonomy" id="110542"/>
    <lineage>
        <taxon>Eukaryota</taxon>
        <taxon>Fungi</taxon>
        <taxon>Dikarya</taxon>
        <taxon>Ascomycota</taxon>
        <taxon>Pezizomycotina</taxon>
        <taxon>Sordariomycetes</taxon>
        <taxon>Xylariomycetidae</taxon>
        <taxon>Xylariales</taxon>
        <taxon>Hypoxylaceae</taxon>
        <taxon>Hypoxylon</taxon>
    </lineage>
</organism>
<keyword evidence="2" id="KW-1185">Reference proteome</keyword>
<accession>A0ACB9YKE5</accession>
<dbReference type="Proteomes" id="UP001497700">
    <property type="component" value="Unassembled WGS sequence"/>
</dbReference>
<sequence length="529" mass="56441">MLGGSSAINGQAFVANSKAAVNAWGEFGNSGWDWDTLAPYYKKFYTLTRPSPAACDHLRLSYIDDEVRGTHGPVQASFPEGVEDPLPTAWVDTLASLGYSASSDPFSGEMVGGYINAMSIDPVTKTRSDAVTAYLEPAKTRKNLHVVTGATVEKLVFDVTGTTPKVIGVEVRKDGNITTVKPVKEVILAAGVFGTPKLLELSGIGSRERLEPLGITVVVDNPNVGENLQDHPNTSISFEVADGVKTMDALSRQEPEALGAAMQEYDTKRTGPFASGGNFAGSLLPLPDFEGPEGQEKLKEVLSATGVDATPGPFSSYHSSFVHRVLGDPTEGIGNLFTYASCSNVIPEGAGADIIHHGAQGTPGNFLTICAALLYPLSRGTVHITSADPAVKPTIDPRYLEHPLDLEVIARFLQYIEKIAHTEPLSKYMKPDGRRNHGAPMELGDLDTAKEYVKKSGLSCWHPTSSCAMLPRDRGGVVSPELFVYGVEGLRIVDSSVIPLATRGNCQTTVYAVAERAADLIKDAHGICV</sequence>
<reference evidence="1 2" key="1">
    <citation type="journal article" date="2022" name="New Phytol.">
        <title>Ecological generalism drives hyperdiversity of secondary metabolite gene clusters in xylarialean endophytes.</title>
        <authorList>
            <person name="Franco M.E.E."/>
            <person name="Wisecaver J.H."/>
            <person name="Arnold A.E."/>
            <person name="Ju Y.M."/>
            <person name="Slot J.C."/>
            <person name="Ahrendt S."/>
            <person name="Moore L.P."/>
            <person name="Eastman K.E."/>
            <person name="Scott K."/>
            <person name="Konkel Z."/>
            <person name="Mondo S.J."/>
            <person name="Kuo A."/>
            <person name="Hayes R.D."/>
            <person name="Haridas S."/>
            <person name="Andreopoulos B."/>
            <person name="Riley R."/>
            <person name="LaButti K."/>
            <person name="Pangilinan J."/>
            <person name="Lipzen A."/>
            <person name="Amirebrahimi M."/>
            <person name="Yan J."/>
            <person name="Adam C."/>
            <person name="Keymanesh K."/>
            <person name="Ng V."/>
            <person name="Louie K."/>
            <person name="Northen T."/>
            <person name="Drula E."/>
            <person name="Henrissat B."/>
            <person name="Hsieh H.M."/>
            <person name="Youens-Clark K."/>
            <person name="Lutzoni F."/>
            <person name="Miadlikowska J."/>
            <person name="Eastwood D.C."/>
            <person name="Hamelin R.C."/>
            <person name="Grigoriev I.V."/>
            <person name="U'Ren J.M."/>
        </authorList>
    </citation>
    <scope>NUCLEOTIDE SEQUENCE [LARGE SCALE GENOMIC DNA]</scope>
    <source>
        <strain evidence="1 2">CBS 119005</strain>
    </source>
</reference>
<evidence type="ECO:0000313" key="1">
    <source>
        <dbReference type="EMBL" id="KAI4859652.1"/>
    </source>
</evidence>
<comment type="caution">
    <text evidence="1">The sequence shown here is derived from an EMBL/GenBank/DDBJ whole genome shotgun (WGS) entry which is preliminary data.</text>
</comment>
<evidence type="ECO:0000313" key="2">
    <source>
        <dbReference type="Proteomes" id="UP001497700"/>
    </source>
</evidence>
<gene>
    <name evidence="1" type="ORF">F4820DRAFT_439128</name>
</gene>
<proteinExistence type="predicted"/>
<protein>
    <submittedName>
        <fullName evidence="1">Glucose-methanol-choline oxidoreductase-like protein</fullName>
    </submittedName>
</protein>
<name>A0ACB9YKE5_9PEZI</name>
<dbReference type="EMBL" id="MU393620">
    <property type="protein sequence ID" value="KAI4859652.1"/>
    <property type="molecule type" value="Genomic_DNA"/>
</dbReference>